<comment type="caution">
    <text evidence="3">The sequence shown here is derived from an EMBL/GenBank/DDBJ whole genome shotgun (WGS) entry which is preliminary data.</text>
</comment>
<keyword evidence="4" id="KW-1185">Reference proteome</keyword>
<dbReference type="EMBL" id="JACHIG010000013">
    <property type="protein sequence ID" value="MBB5035156.1"/>
    <property type="molecule type" value="Genomic_DNA"/>
</dbReference>
<organism evidence="3 4">
    <name type="scientific">Prosthecobacter vanneervenii</name>
    <dbReference type="NCBI Taxonomy" id="48466"/>
    <lineage>
        <taxon>Bacteria</taxon>
        <taxon>Pseudomonadati</taxon>
        <taxon>Verrucomicrobiota</taxon>
        <taxon>Verrucomicrobiia</taxon>
        <taxon>Verrucomicrobiales</taxon>
        <taxon>Verrucomicrobiaceae</taxon>
        <taxon>Prosthecobacter</taxon>
    </lineage>
</organism>
<evidence type="ECO:0000313" key="4">
    <source>
        <dbReference type="Proteomes" id="UP000590740"/>
    </source>
</evidence>
<name>A0A7W7YFC3_9BACT</name>
<feature type="compositionally biased region" description="Basic and acidic residues" evidence="1">
    <location>
        <begin position="59"/>
        <end position="68"/>
    </location>
</feature>
<keyword evidence="2" id="KW-0732">Signal</keyword>
<feature type="signal peptide" evidence="2">
    <location>
        <begin position="1"/>
        <end position="36"/>
    </location>
</feature>
<feature type="compositionally biased region" description="Basic and acidic residues" evidence="1">
    <location>
        <begin position="240"/>
        <end position="262"/>
    </location>
</feature>
<feature type="region of interest" description="Disordered" evidence="1">
    <location>
        <begin position="238"/>
        <end position="272"/>
    </location>
</feature>
<dbReference type="AlphaFoldDB" id="A0A7W7YFC3"/>
<feature type="compositionally biased region" description="Basic and acidic residues" evidence="1">
    <location>
        <begin position="85"/>
        <end position="96"/>
    </location>
</feature>
<feature type="compositionally biased region" description="Polar residues" evidence="1">
    <location>
        <begin position="1"/>
        <end position="12"/>
    </location>
</feature>
<accession>A0A7W7YFC3</accession>
<gene>
    <name evidence="3" type="ORF">HNQ65_004764</name>
</gene>
<feature type="region of interest" description="Disordered" evidence="1">
    <location>
        <begin position="1"/>
        <end position="21"/>
    </location>
</feature>
<protein>
    <submittedName>
        <fullName evidence="3">Uncharacterized protein</fullName>
    </submittedName>
</protein>
<reference evidence="3 4" key="1">
    <citation type="submission" date="2020-08" db="EMBL/GenBank/DDBJ databases">
        <title>Genomic Encyclopedia of Type Strains, Phase IV (KMG-IV): sequencing the most valuable type-strain genomes for metagenomic binning, comparative biology and taxonomic classification.</title>
        <authorList>
            <person name="Goeker M."/>
        </authorList>
    </citation>
    <scope>NUCLEOTIDE SEQUENCE [LARGE SCALE GENOMIC DNA]</scope>
    <source>
        <strain evidence="3 4">DSM 12252</strain>
    </source>
</reference>
<proteinExistence type="predicted"/>
<evidence type="ECO:0000256" key="2">
    <source>
        <dbReference type="SAM" id="SignalP"/>
    </source>
</evidence>
<feature type="compositionally biased region" description="Pro residues" evidence="1">
    <location>
        <begin position="43"/>
        <end position="54"/>
    </location>
</feature>
<dbReference type="RefSeq" id="WP_184343654.1">
    <property type="nucleotide sequence ID" value="NZ_JACHIG010000013.1"/>
</dbReference>
<feature type="region of interest" description="Disordered" evidence="1">
    <location>
        <begin position="35"/>
        <end position="96"/>
    </location>
</feature>
<dbReference type="Proteomes" id="UP000590740">
    <property type="component" value="Unassembled WGS sequence"/>
</dbReference>
<sequence>MNTESSYQVAKQTQRRKMAGMRPLVFFFALTTAAVAQSEGDKPSPPPPPPPPSMPGEGPMHRDGEHRGPPGMMPGKGRPHGGFDGFEKLSESEKQKVRAAFEKAWQRPEVIASRDKALRANEEMRHTLHTALKEIDPEVVGILEKIKPQFPMDQRGLPEMPKPESPEFARMAAIRLGAELLSISRPERREETKRFHDRLLQLPAVKEALARLAELPPEQRMEAFRKLRDTYREAAAQEFMKFRERGGDPKDGFRRPPPEQDKPGSPPGEPKL</sequence>
<evidence type="ECO:0000313" key="3">
    <source>
        <dbReference type="EMBL" id="MBB5035156.1"/>
    </source>
</evidence>
<feature type="chain" id="PRO_5031122601" evidence="2">
    <location>
        <begin position="37"/>
        <end position="272"/>
    </location>
</feature>
<evidence type="ECO:0000256" key="1">
    <source>
        <dbReference type="SAM" id="MobiDB-lite"/>
    </source>
</evidence>